<evidence type="ECO:0000313" key="1">
    <source>
        <dbReference type="EMBL" id="AKA32719.1"/>
    </source>
</evidence>
<reference evidence="1 2" key="1">
    <citation type="journal article" date="2015" name="J. Bacteriol.">
        <title>Resources for Genetic and Genomic Analysis of Emerging Pathogen Acinetobacter baumannii.</title>
        <authorList>
            <person name="Gallagher L.A."/>
            <person name="Ramage E."/>
            <person name="Weiss E.J."/>
            <person name="Radey M."/>
            <person name="Hayden H.S."/>
            <person name="Held K.G."/>
            <person name="Huse H.K."/>
            <person name="Zurawski D.V."/>
            <person name="Brittnacher M.J."/>
            <person name="Manoil C."/>
        </authorList>
    </citation>
    <scope>NUCLEOTIDE SEQUENCE [LARGE SCALE GENOMIC DNA]</scope>
    <source>
        <strain evidence="1 2">AB5075-UW</strain>
    </source>
</reference>
<dbReference type="AlphaFoldDB" id="A0A0D5YL94"/>
<protein>
    <submittedName>
        <fullName evidence="1">Uncharacterized protein</fullName>
    </submittedName>
</protein>
<evidence type="ECO:0000313" key="2">
    <source>
        <dbReference type="Proteomes" id="UP000032746"/>
    </source>
</evidence>
<reference evidence="2" key="2">
    <citation type="submission" date="2015-03" db="EMBL/GenBank/DDBJ databases">
        <authorList>
            <person name="Gallagher L.A."/>
            <person name="Hayden H.S."/>
            <person name="Weiss E.J."/>
            <person name="Hager K.R."/>
            <person name="Ramage E."/>
            <person name="Radey M.R."/>
            <person name="Bydalek R."/>
            <person name="Manoil C."/>
            <person name="Miller S.I."/>
            <person name="Brittnacher M.J."/>
        </authorList>
    </citation>
    <scope>NUCLEOTIDE SEQUENCE [LARGE SCALE GENOMIC DNA]</scope>
    <source>
        <strain evidence="2">AB5075-UW</strain>
    </source>
</reference>
<organism evidence="1 2">
    <name type="scientific">Acinetobacter baumannii</name>
    <dbReference type="NCBI Taxonomy" id="470"/>
    <lineage>
        <taxon>Bacteria</taxon>
        <taxon>Pseudomonadati</taxon>
        <taxon>Pseudomonadota</taxon>
        <taxon>Gammaproteobacteria</taxon>
        <taxon>Moraxellales</taxon>
        <taxon>Moraxellaceae</taxon>
        <taxon>Acinetobacter</taxon>
        <taxon>Acinetobacter calcoaceticus/baumannii complex</taxon>
    </lineage>
</organism>
<dbReference type="Proteomes" id="UP000032746">
    <property type="component" value="Chromosome"/>
</dbReference>
<gene>
    <name evidence="1" type="ORF">ABUW_3006</name>
</gene>
<proteinExistence type="predicted"/>
<dbReference type="EMBL" id="CP008706">
    <property type="protein sequence ID" value="AKA32719.1"/>
    <property type="molecule type" value="Genomic_DNA"/>
</dbReference>
<name>A0A0D5YL94_ACIBA</name>
<dbReference type="RefSeq" id="WP_000003536.1">
    <property type="nucleotide sequence ID" value="NZ_CP008706.1"/>
</dbReference>
<dbReference type="PATRIC" id="fig|470.1345.peg.2957"/>
<accession>A0A0D5YL94</accession>
<sequence length="480" mass="55726">MSEQQLRKVKGIWFKFNNQNRMSTVTLDEMRICCIKRGIEIIEIEECTFGFNQSIPAIKISIVNNVTALLPRQKLSEIQIYQNNIIPFQKQEEFWAKVDWFPPVFMNREQIGEGFKVANLKIGYHEFLPKEELQKRFQEFFPTVYNFSNIIPITVQTFSDSIAISKHVPLIKESILAFYSGMRVASIASLIPMIEDILNTIIEDSFENLDLKTKVDRCIKRAKNNIKHDHILGADWIPEEYVQEDVLKVMNERIRIIELIGNWLKNSFYEKTKNYQNTSGFNRHFFAHAKSEIWQNQSNFFRAMGLIQALAFIECFAMKESKLSIFPPTPDIRSESFRNDVFACLNLQVIKNTLLQQLQIDGCLPFNPTASDDGWLGRSATLSTKMNDEIVKRLRNTGWQCHSFSEPEKEGEFITIQAFKNGRNIKIALLYCCDTCNKIYKELEKTCDYILYLGPPYKQSSYAQGVQKHVGPLNAWLVPN</sequence>